<organism evidence="1">
    <name type="scientific">Raoultella ornithinolytica</name>
    <name type="common">Klebsiella ornithinolytica</name>
    <dbReference type="NCBI Taxonomy" id="54291"/>
    <lineage>
        <taxon>Bacteria</taxon>
        <taxon>Pseudomonadati</taxon>
        <taxon>Pseudomonadota</taxon>
        <taxon>Gammaproteobacteria</taxon>
        <taxon>Enterobacterales</taxon>
        <taxon>Enterobacteriaceae</taxon>
        <taxon>Klebsiella/Raoultella group</taxon>
        <taxon>Raoultella</taxon>
    </lineage>
</organism>
<geneLocation type="plasmid" evidence="1">
    <name>p104922-NR</name>
</geneLocation>
<protein>
    <submittedName>
        <fullName evidence="1">Uncharacterized protein</fullName>
    </submittedName>
</protein>
<reference evidence="1" key="1">
    <citation type="submission" date="2020-02" db="EMBL/GenBank/DDBJ databases">
        <authorList>
            <person name="Zhou D."/>
        </authorList>
    </citation>
    <scope>NUCLEOTIDE SEQUENCE</scope>
    <source>
        <strain evidence="1">193104922</strain>
        <plasmid evidence="1">p104922-NR</plasmid>
    </source>
</reference>
<proteinExistence type="predicted"/>
<accession>A0A7G9A7V6</accession>
<dbReference type="EMBL" id="MT062913">
    <property type="protein sequence ID" value="QNL32835.1"/>
    <property type="molecule type" value="Genomic_DNA"/>
</dbReference>
<sequence>MMMSNHRYINNNIKTADIKEHGQLEKVETDVAVIGAGTVGLAS</sequence>
<dbReference type="AlphaFoldDB" id="A0A7G9A7V6"/>
<evidence type="ECO:0000313" key="1">
    <source>
        <dbReference type="EMBL" id="QNL32835.1"/>
    </source>
</evidence>
<name>A0A7G9A7V6_RAOOR</name>
<keyword evidence="1" id="KW-0614">Plasmid</keyword>